<feature type="signal peptide" evidence="1">
    <location>
        <begin position="1"/>
        <end position="24"/>
    </location>
</feature>
<evidence type="ECO:0000313" key="4">
    <source>
        <dbReference type="Proteomes" id="UP001345219"/>
    </source>
</evidence>
<sequence length="130" mass="14637">MLANGIMIAFIAATLLLAAAPSSNEPCVWFIEDPHSQFASALSFLSDHEPQPKSGSSVHLISCYLLEGDWVEDHEHYPIYKKGSIPVMEEEFNCTSNGRPQNVYQKFGLETEVCDISRQILNRLLEENHE</sequence>
<accession>A0AAN7QT65</accession>
<dbReference type="Pfam" id="PF14416">
    <property type="entry name" value="PMR5N"/>
    <property type="match status" value="1"/>
</dbReference>
<evidence type="ECO:0000313" key="3">
    <source>
        <dbReference type="EMBL" id="KAK4777527.1"/>
    </source>
</evidence>
<dbReference type="Proteomes" id="UP001345219">
    <property type="component" value="Chromosome 14"/>
</dbReference>
<keyword evidence="4" id="KW-1185">Reference proteome</keyword>
<dbReference type="AlphaFoldDB" id="A0AAN7QT65"/>
<gene>
    <name evidence="3" type="ORF">SAY87_017714</name>
</gene>
<reference evidence="3 4" key="1">
    <citation type="journal article" date="2023" name="Hortic Res">
        <title>Pangenome of water caltrop reveals structural variations and asymmetric subgenome divergence after allopolyploidization.</title>
        <authorList>
            <person name="Zhang X."/>
            <person name="Chen Y."/>
            <person name="Wang L."/>
            <person name="Yuan Y."/>
            <person name="Fang M."/>
            <person name="Shi L."/>
            <person name="Lu R."/>
            <person name="Comes H.P."/>
            <person name="Ma Y."/>
            <person name="Chen Y."/>
            <person name="Huang G."/>
            <person name="Zhou Y."/>
            <person name="Zheng Z."/>
            <person name="Qiu Y."/>
        </authorList>
    </citation>
    <scope>NUCLEOTIDE SEQUENCE [LARGE SCALE GENOMIC DNA]</scope>
    <source>
        <tissue evidence="3">Roots</tissue>
    </source>
</reference>
<evidence type="ECO:0000256" key="1">
    <source>
        <dbReference type="SAM" id="SignalP"/>
    </source>
</evidence>
<comment type="caution">
    <text evidence="3">The sequence shown here is derived from an EMBL/GenBank/DDBJ whole genome shotgun (WGS) entry which is preliminary data.</text>
</comment>
<feature type="domain" description="Trichome birefringence-like N-terminal" evidence="2">
    <location>
        <begin position="62"/>
        <end position="115"/>
    </location>
</feature>
<proteinExistence type="predicted"/>
<name>A0AAN7QT65_9MYRT</name>
<dbReference type="InterPro" id="IPR025846">
    <property type="entry name" value="TBL_N"/>
</dbReference>
<dbReference type="EMBL" id="JAXIOK010000002">
    <property type="protein sequence ID" value="KAK4777527.1"/>
    <property type="molecule type" value="Genomic_DNA"/>
</dbReference>
<evidence type="ECO:0000259" key="2">
    <source>
        <dbReference type="Pfam" id="PF14416"/>
    </source>
</evidence>
<feature type="chain" id="PRO_5043042943" description="Trichome birefringence-like N-terminal domain-containing protein" evidence="1">
    <location>
        <begin position="25"/>
        <end position="130"/>
    </location>
</feature>
<organism evidence="3 4">
    <name type="scientific">Trapa incisa</name>
    <dbReference type="NCBI Taxonomy" id="236973"/>
    <lineage>
        <taxon>Eukaryota</taxon>
        <taxon>Viridiplantae</taxon>
        <taxon>Streptophyta</taxon>
        <taxon>Embryophyta</taxon>
        <taxon>Tracheophyta</taxon>
        <taxon>Spermatophyta</taxon>
        <taxon>Magnoliopsida</taxon>
        <taxon>eudicotyledons</taxon>
        <taxon>Gunneridae</taxon>
        <taxon>Pentapetalae</taxon>
        <taxon>rosids</taxon>
        <taxon>malvids</taxon>
        <taxon>Myrtales</taxon>
        <taxon>Lythraceae</taxon>
        <taxon>Trapa</taxon>
    </lineage>
</organism>
<keyword evidence="1" id="KW-0732">Signal</keyword>
<protein>
    <recommendedName>
        <fullName evidence="2">Trichome birefringence-like N-terminal domain-containing protein</fullName>
    </recommendedName>
</protein>